<gene>
    <name evidence="1" type="primary">Tb_ORF39</name>
</gene>
<evidence type="ECO:0000313" key="2">
    <source>
        <dbReference type="Proteomes" id="UP000224211"/>
    </source>
</evidence>
<organism evidence="1 2">
    <name type="scientific">Brucella phage Tb</name>
    <dbReference type="NCBI Taxonomy" id="1133292"/>
    <lineage>
        <taxon>Viruses</taxon>
        <taxon>Duplodnaviria</taxon>
        <taxon>Heunggongvirae</taxon>
        <taxon>Uroviricota</taxon>
        <taxon>Caudoviricetes</taxon>
        <taxon>Perisivirus</taxon>
        <taxon>Perisivirus Tb</taxon>
    </lineage>
</organism>
<protein>
    <submittedName>
        <fullName evidence="1">Uncharacterized protein</fullName>
    </submittedName>
</protein>
<accession>A0A1L7QQ98</accession>
<reference evidence="2" key="1">
    <citation type="submission" date="2012-12" db="EMBL/GenBank/DDBJ databases">
        <authorList>
            <person name="Hammerl J."/>
        </authorList>
    </citation>
    <scope>NUCLEOTIDE SEQUENCE [LARGE SCALE GENOMIC DNA]</scope>
</reference>
<reference evidence="1 2" key="2">
    <citation type="submission" date="2017-01" db="EMBL/GenBank/DDBJ databases">
        <title>Complete nucleotide sequence of different virulent Brucella phage genomes.</title>
        <authorList>
            <person name="Hammerl J.A."/>
            <person name="Hertwig S."/>
        </authorList>
    </citation>
    <scope>NUCLEOTIDE SEQUENCE [LARGE SCALE GENOMIC DNA]</scope>
    <source>
        <strain evidence="1">BfR</strain>
    </source>
</reference>
<proteinExistence type="predicted"/>
<evidence type="ECO:0000313" key="1">
    <source>
        <dbReference type="EMBL" id="CCP51214.1"/>
    </source>
</evidence>
<name>A0A1L7QQ98_9CAUD</name>
<dbReference type="EMBL" id="HF569091">
    <property type="protein sequence ID" value="CCP51214.1"/>
    <property type="molecule type" value="Genomic_DNA"/>
</dbReference>
<dbReference type="Proteomes" id="UP000224211">
    <property type="component" value="Segment"/>
</dbReference>
<sequence length="252" mass="27657">MGKIPEEAVEAAIAAHNKYYDDLVIYPSEEPTPEGAFHEALKGALPFLPVQGAVKKLEWELVSGDHYAEGAATHYNIYETKPGLWNSVTVKPGNVRLATNVDLEAAKAAAQADYEARILSALEPSSAREQALEEVTLERSIEQWRNMKPSEVMKGSTAQITYALEDARKDILSLARALSSPDHIADAGKVEGDGWHVEYEVYSEDEWQAASTDLDGALDYSVMYAADGFKNITVQEVRRRTLPSALASEGEE</sequence>